<dbReference type="SUPFAM" id="SSF56935">
    <property type="entry name" value="Porins"/>
    <property type="match status" value="1"/>
</dbReference>
<dbReference type="STRING" id="1121899.GCA_000430025_01318"/>
<dbReference type="Proteomes" id="UP000030121">
    <property type="component" value="Unassembled WGS sequence"/>
</dbReference>
<protein>
    <recommendedName>
        <fullName evidence="3">DUF2490 domain-containing protein</fullName>
    </recommendedName>
</protein>
<dbReference type="eggNOG" id="ENOG5032H8F">
    <property type="taxonomic scope" value="Bacteria"/>
</dbReference>
<organism evidence="1 2">
    <name type="scientific">Flavobacterium suncheonense GH29-5 = DSM 17707</name>
    <dbReference type="NCBI Taxonomy" id="1121899"/>
    <lineage>
        <taxon>Bacteria</taxon>
        <taxon>Pseudomonadati</taxon>
        <taxon>Bacteroidota</taxon>
        <taxon>Flavobacteriia</taxon>
        <taxon>Flavobacteriales</taxon>
        <taxon>Flavobacteriaceae</taxon>
        <taxon>Flavobacterium</taxon>
    </lineage>
</organism>
<evidence type="ECO:0008006" key="3">
    <source>
        <dbReference type="Google" id="ProtNLM"/>
    </source>
</evidence>
<accession>A0A0A2MP09</accession>
<gene>
    <name evidence="1" type="ORF">Q764_05300</name>
</gene>
<sequence length="228" mass="27171">MCPLVVLGQENTDLQLRMVPSVSYKFTKKWGVAVAYRYDIYKDLQEFKSSMFQGEIRYDLSKKFRLETGYRFRTSYTEDQHRIYGGLRYDQEIITGLKIFLATKYQFSTGSFDKEYMAIYDRPNHVLREDLSFEYTIPQTKLSLSVGTEFFIKQDNTTKEWELNRIRSSFGIDNKFKYGNTVGIGIFYDDKTNPRKEDRIVLVTKYNLSIDDMIKKIRKERLKKEEKK</sequence>
<proteinExistence type="predicted"/>
<evidence type="ECO:0000313" key="2">
    <source>
        <dbReference type="Proteomes" id="UP000030121"/>
    </source>
</evidence>
<evidence type="ECO:0000313" key="1">
    <source>
        <dbReference type="EMBL" id="KGO90025.1"/>
    </source>
</evidence>
<name>A0A0A2MP09_9FLAO</name>
<dbReference type="InterPro" id="IPR019619">
    <property type="entry name" value="DUF2490"/>
</dbReference>
<reference evidence="1 2" key="1">
    <citation type="submission" date="2013-09" db="EMBL/GenBank/DDBJ databases">
        <authorList>
            <person name="Zeng Z."/>
            <person name="Chen C."/>
        </authorList>
    </citation>
    <scope>NUCLEOTIDE SEQUENCE [LARGE SCALE GENOMIC DNA]</scope>
    <source>
        <strain evidence="1 2">GH29-5</strain>
    </source>
</reference>
<comment type="caution">
    <text evidence="1">The sequence shown here is derived from an EMBL/GenBank/DDBJ whole genome shotgun (WGS) entry which is preliminary data.</text>
</comment>
<dbReference type="EMBL" id="JRLW01000004">
    <property type="protein sequence ID" value="KGO90025.1"/>
    <property type="molecule type" value="Genomic_DNA"/>
</dbReference>
<dbReference type="Pfam" id="PF10677">
    <property type="entry name" value="DUF2490"/>
    <property type="match status" value="1"/>
</dbReference>
<keyword evidence="2" id="KW-1185">Reference proteome</keyword>
<dbReference type="AlphaFoldDB" id="A0A0A2MP09"/>